<dbReference type="PANTHER" id="PTHR33909:SF1">
    <property type="entry name" value="SEC TRANSLOCON ACCESSORY COMPLEX SUBUNIT YAJC"/>
    <property type="match status" value="1"/>
</dbReference>
<sequence length="103" mass="11531">MSLIIALQEGGGIMSMLPFLAMFLVIYLFMIRPQMKRQKNEKKFQSEIARGAKVITTSGIHGKIVEINENDATVVIETSAGKIKFERSAISMEMSKKLNPVKK</sequence>
<dbReference type="NCBIfam" id="TIGR00739">
    <property type="entry name" value="yajC"/>
    <property type="match status" value="1"/>
</dbReference>
<keyword evidence="9" id="KW-0811">Translocation</keyword>
<dbReference type="SMART" id="SM01323">
    <property type="entry name" value="YajC"/>
    <property type="match status" value="1"/>
</dbReference>
<keyword evidence="10 11" id="KW-0472">Membrane</keyword>
<reference evidence="12 13" key="1">
    <citation type="submission" date="2023-09" db="EMBL/GenBank/DDBJ databases">
        <authorList>
            <person name="Rey-Velasco X."/>
        </authorList>
    </citation>
    <scope>NUCLEOTIDE SEQUENCE [LARGE SCALE GENOMIC DNA]</scope>
    <source>
        <strain evidence="12 13">P050</strain>
    </source>
</reference>
<evidence type="ECO:0000256" key="9">
    <source>
        <dbReference type="ARBA" id="ARBA00023010"/>
    </source>
</evidence>
<accession>A0ABU2Y7W5</accession>
<organism evidence="12 13">
    <name type="scientific">Urechidicola vernalis</name>
    <dbReference type="NCBI Taxonomy" id="3075600"/>
    <lineage>
        <taxon>Bacteria</taxon>
        <taxon>Pseudomonadati</taxon>
        <taxon>Bacteroidota</taxon>
        <taxon>Flavobacteriia</taxon>
        <taxon>Flavobacteriales</taxon>
        <taxon>Flavobacteriaceae</taxon>
        <taxon>Urechidicola</taxon>
    </lineage>
</organism>
<keyword evidence="7" id="KW-0653">Protein transport</keyword>
<evidence type="ECO:0000256" key="8">
    <source>
        <dbReference type="ARBA" id="ARBA00022989"/>
    </source>
</evidence>
<evidence type="ECO:0000256" key="7">
    <source>
        <dbReference type="ARBA" id="ARBA00022927"/>
    </source>
</evidence>
<name>A0ABU2Y7W5_9FLAO</name>
<evidence type="ECO:0000256" key="3">
    <source>
        <dbReference type="ARBA" id="ARBA00014962"/>
    </source>
</evidence>
<proteinExistence type="inferred from homology"/>
<protein>
    <recommendedName>
        <fullName evidence="3">Sec translocon accessory complex subunit YajC</fullName>
    </recommendedName>
</protein>
<feature type="transmembrane region" description="Helical" evidence="11">
    <location>
        <begin position="12"/>
        <end position="30"/>
    </location>
</feature>
<evidence type="ECO:0000256" key="5">
    <source>
        <dbReference type="ARBA" id="ARBA00022475"/>
    </source>
</evidence>
<evidence type="ECO:0000256" key="2">
    <source>
        <dbReference type="ARBA" id="ARBA00006742"/>
    </source>
</evidence>
<dbReference type="PANTHER" id="PTHR33909">
    <property type="entry name" value="SEC TRANSLOCON ACCESSORY COMPLEX SUBUNIT YAJC"/>
    <property type="match status" value="1"/>
</dbReference>
<keyword evidence="4" id="KW-0813">Transport</keyword>
<comment type="similarity">
    <text evidence="2">Belongs to the YajC family.</text>
</comment>
<keyword evidence="5" id="KW-1003">Cell membrane</keyword>
<comment type="subcellular location">
    <subcellularLocation>
        <location evidence="1">Cell membrane</location>
        <topology evidence="1">Single-pass membrane protein</topology>
    </subcellularLocation>
</comment>
<dbReference type="PRINTS" id="PR01853">
    <property type="entry name" value="YAJCTRNLCASE"/>
</dbReference>
<evidence type="ECO:0000256" key="11">
    <source>
        <dbReference type="SAM" id="Phobius"/>
    </source>
</evidence>
<gene>
    <name evidence="12" type="primary">yajC</name>
    <name evidence="12" type="ORF">RM519_11580</name>
</gene>
<evidence type="ECO:0000256" key="10">
    <source>
        <dbReference type="ARBA" id="ARBA00023136"/>
    </source>
</evidence>
<keyword evidence="8 11" id="KW-1133">Transmembrane helix</keyword>
<dbReference type="Pfam" id="PF02699">
    <property type="entry name" value="YajC"/>
    <property type="match status" value="1"/>
</dbReference>
<evidence type="ECO:0000313" key="12">
    <source>
        <dbReference type="EMBL" id="MDT0553890.1"/>
    </source>
</evidence>
<evidence type="ECO:0000256" key="1">
    <source>
        <dbReference type="ARBA" id="ARBA00004162"/>
    </source>
</evidence>
<dbReference type="Proteomes" id="UP001252186">
    <property type="component" value="Unassembled WGS sequence"/>
</dbReference>
<dbReference type="RefSeq" id="WP_311593976.1">
    <property type="nucleotide sequence ID" value="NZ_JAVRHV010000006.1"/>
</dbReference>
<keyword evidence="6 11" id="KW-0812">Transmembrane</keyword>
<evidence type="ECO:0000256" key="6">
    <source>
        <dbReference type="ARBA" id="ARBA00022692"/>
    </source>
</evidence>
<evidence type="ECO:0000256" key="4">
    <source>
        <dbReference type="ARBA" id="ARBA00022448"/>
    </source>
</evidence>
<keyword evidence="13" id="KW-1185">Reference proteome</keyword>
<comment type="caution">
    <text evidence="12">The sequence shown here is derived from an EMBL/GenBank/DDBJ whole genome shotgun (WGS) entry which is preliminary data.</text>
</comment>
<dbReference type="InterPro" id="IPR003849">
    <property type="entry name" value="Preprotein_translocase_YajC"/>
</dbReference>
<evidence type="ECO:0000313" key="13">
    <source>
        <dbReference type="Proteomes" id="UP001252186"/>
    </source>
</evidence>
<dbReference type="EMBL" id="JAVRHV010000006">
    <property type="protein sequence ID" value="MDT0553890.1"/>
    <property type="molecule type" value="Genomic_DNA"/>
</dbReference>